<keyword evidence="2" id="KW-1185">Reference proteome</keyword>
<dbReference type="AlphaFoldDB" id="A0A673UHN4"/>
<reference evidence="1" key="3">
    <citation type="submission" date="2025-09" db="UniProtKB">
        <authorList>
            <consortium name="Ensembl"/>
        </authorList>
    </citation>
    <scope>IDENTIFICATION</scope>
</reference>
<protein>
    <submittedName>
        <fullName evidence="1">Uncharacterized protein</fullName>
    </submittedName>
</protein>
<reference evidence="1" key="2">
    <citation type="submission" date="2025-08" db="UniProtKB">
        <authorList>
            <consortium name="Ensembl"/>
        </authorList>
    </citation>
    <scope>IDENTIFICATION</scope>
</reference>
<dbReference type="Proteomes" id="UP000472268">
    <property type="component" value="Chromosome 14"/>
</dbReference>
<organism evidence="1 2">
    <name type="scientific">Suricata suricatta</name>
    <name type="common">Meerkat</name>
    <dbReference type="NCBI Taxonomy" id="37032"/>
    <lineage>
        <taxon>Eukaryota</taxon>
        <taxon>Metazoa</taxon>
        <taxon>Chordata</taxon>
        <taxon>Craniata</taxon>
        <taxon>Vertebrata</taxon>
        <taxon>Euteleostomi</taxon>
        <taxon>Mammalia</taxon>
        <taxon>Eutheria</taxon>
        <taxon>Laurasiatheria</taxon>
        <taxon>Carnivora</taxon>
        <taxon>Feliformia</taxon>
        <taxon>Herpestidae</taxon>
        <taxon>Suricata</taxon>
    </lineage>
</organism>
<accession>A0A673UHN4</accession>
<reference evidence="1 2" key="1">
    <citation type="submission" date="2019-05" db="EMBL/GenBank/DDBJ databases">
        <title>A Chromosome-scale Meerkat (S. suricatta) Genome Assembly.</title>
        <authorList>
            <person name="Dudchenko O."/>
            <person name="Lieberman Aiden E."/>
            <person name="Tung J."/>
            <person name="Barreiro L.B."/>
            <person name="Clutton-Brock T.H."/>
        </authorList>
    </citation>
    <scope>NUCLEOTIDE SEQUENCE [LARGE SCALE GENOMIC DNA]</scope>
</reference>
<sequence>REGRVSRHEVLALPLSTLRSLWGTRSPRPHPILHRPWSTLTDVKGCLQRLDIRGHSRHAVDAHFLHAPPLNLLHTLAHNVGHLGSLSPAGEGKPL</sequence>
<evidence type="ECO:0000313" key="2">
    <source>
        <dbReference type="Proteomes" id="UP000472268"/>
    </source>
</evidence>
<dbReference type="OMA" id="RKEGYDM"/>
<evidence type="ECO:0000313" key="1">
    <source>
        <dbReference type="Ensembl" id="ENSSSUP00005023894.1"/>
    </source>
</evidence>
<proteinExistence type="predicted"/>
<dbReference type="Ensembl" id="ENSSSUT00005027367.1">
    <property type="protein sequence ID" value="ENSSSUP00005023894.1"/>
    <property type="gene ID" value="ENSSSUG00005015586.1"/>
</dbReference>
<name>A0A673UHN4_SURSU</name>